<keyword evidence="2" id="KW-1185">Reference proteome</keyword>
<dbReference type="EMBL" id="OV170227">
    <property type="protein sequence ID" value="CAH0728096.1"/>
    <property type="molecule type" value="Genomic_DNA"/>
</dbReference>
<reference evidence="1" key="1">
    <citation type="submission" date="2021-12" db="EMBL/GenBank/DDBJ databases">
        <authorList>
            <person name="Martin H S."/>
        </authorList>
    </citation>
    <scope>NUCLEOTIDE SEQUENCE</scope>
</reference>
<organism evidence="1 2">
    <name type="scientific">Brenthis ino</name>
    <name type="common">lesser marbled fritillary</name>
    <dbReference type="NCBI Taxonomy" id="405034"/>
    <lineage>
        <taxon>Eukaryota</taxon>
        <taxon>Metazoa</taxon>
        <taxon>Ecdysozoa</taxon>
        <taxon>Arthropoda</taxon>
        <taxon>Hexapoda</taxon>
        <taxon>Insecta</taxon>
        <taxon>Pterygota</taxon>
        <taxon>Neoptera</taxon>
        <taxon>Endopterygota</taxon>
        <taxon>Lepidoptera</taxon>
        <taxon>Glossata</taxon>
        <taxon>Ditrysia</taxon>
        <taxon>Papilionoidea</taxon>
        <taxon>Nymphalidae</taxon>
        <taxon>Heliconiinae</taxon>
        <taxon>Argynnini</taxon>
        <taxon>Brenthis</taxon>
    </lineage>
</organism>
<sequence length="78" mass="8819">MFARTLAPKESSRNTRVDGWAAGTLPAAACRCAAERRPRRIEAARCSHCRWKVLASVSRCGRKHPKYEKITTDSFDVR</sequence>
<dbReference type="Proteomes" id="UP000838878">
    <property type="component" value="Chromosome 7"/>
</dbReference>
<name>A0A8J9YHL8_9NEOP</name>
<gene>
    <name evidence="1" type="ORF">BINO364_LOCUS13359</name>
</gene>
<evidence type="ECO:0000313" key="1">
    <source>
        <dbReference type="EMBL" id="CAH0728096.1"/>
    </source>
</evidence>
<accession>A0A8J9YHL8</accession>
<dbReference type="AlphaFoldDB" id="A0A8J9YHL8"/>
<feature type="non-terminal residue" evidence="1">
    <location>
        <position position="78"/>
    </location>
</feature>
<protein>
    <submittedName>
        <fullName evidence="1">Uncharacterized protein</fullName>
    </submittedName>
</protein>
<proteinExistence type="predicted"/>
<evidence type="ECO:0000313" key="2">
    <source>
        <dbReference type="Proteomes" id="UP000838878"/>
    </source>
</evidence>